<evidence type="ECO:0000256" key="5">
    <source>
        <dbReference type="ARBA" id="ARBA00023237"/>
    </source>
</evidence>
<proteinExistence type="inferred from homology"/>
<comment type="caution">
    <text evidence="8">The sequence shown here is derived from an EMBL/GenBank/DDBJ whole genome shotgun (WGS) entry which is preliminary data.</text>
</comment>
<keyword evidence="4" id="KW-0472">Membrane</keyword>
<evidence type="ECO:0000259" key="7">
    <source>
        <dbReference type="Pfam" id="PF14322"/>
    </source>
</evidence>
<keyword evidence="9" id="KW-1185">Reference proteome</keyword>
<dbReference type="Gene3D" id="1.25.40.390">
    <property type="match status" value="1"/>
</dbReference>
<dbReference type="PROSITE" id="PS51257">
    <property type="entry name" value="PROKAR_LIPOPROTEIN"/>
    <property type="match status" value="1"/>
</dbReference>
<sequence>MKAIKLFYIKLIIAMLVFFISCNRKEFLDVKPDASMTVPSTLDDYLALMDDDVAMNGAGNTQPLYPAMLEIGSDNVWIPDARYLNNIDEYARAVYNWQENPYPALDIKDWNRPYITVLNCNIVLENLHKIEKGNENSGQWDLVYGMALFHRSHAFSMLTSVFTPAYEKGKADQSAGIPLRMSADVGEKLSISSLERTYARIIEDLLKASELLPEEPIYKTRPSKRACWALLSRVYLWMQNYERSHYYADLCLEVNDQLLDYNTYSTTTNYPFPRFNDEVIFNCNMMLLTTQVRMDTSLYKSYDQNDLRRLLFFKAQSVGDGHRFYGNYDGTGYFFAGLANDELYFNRAETSLRLGYPDVALKDLNKILLSRWKKNMGISTFMPYGEMDSKALMKLILAERRKQLVWRGLRWPDLKRLNLDPEYATVLTREINSKLYQMNPNDRRYVYPVPDPVVDLNPNLYNLSN</sequence>
<gene>
    <name evidence="8" type="ORF">ACFSQW_12595</name>
</gene>
<comment type="subcellular location">
    <subcellularLocation>
        <location evidence="1">Cell outer membrane</location>
    </subcellularLocation>
</comment>
<name>A0ABW5L5T5_9SPHI</name>
<accession>A0ABW5L5T5</accession>
<comment type="similarity">
    <text evidence="2">Belongs to the SusD family.</text>
</comment>
<keyword evidence="5" id="KW-0998">Cell outer membrane</keyword>
<dbReference type="InterPro" id="IPR011990">
    <property type="entry name" value="TPR-like_helical_dom_sf"/>
</dbReference>
<evidence type="ECO:0000259" key="6">
    <source>
        <dbReference type="Pfam" id="PF07980"/>
    </source>
</evidence>
<dbReference type="Proteomes" id="UP001597440">
    <property type="component" value="Unassembled WGS sequence"/>
</dbReference>
<evidence type="ECO:0000256" key="3">
    <source>
        <dbReference type="ARBA" id="ARBA00022729"/>
    </source>
</evidence>
<evidence type="ECO:0000256" key="2">
    <source>
        <dbReference type="ARBA" id="ARBA00006275"/>
    </source>
</evidence>
<protein>
    <submittedName>
        <fullName evidence="8">RagB/SusD family nutrient uptake outer membrane protein</fullName>
    </submittedName>
</protein>
<dbReference type="EMBL" id="JBHULD010000014">
    <property type="protein sequence ID" value="MFD2555237.1"/>
    <property type="molecule type" value="Genomic_DNA"/>
</dbReference>
<dbReference type="InterPro" id="IPR033985">
    <property type="entry name" value="SusD-like_N"/>
</dbReference>
<evidence type="ECO:0000313" key="8">
    <source>
        <dbReference type="EMBL" id="MFD2555237.1"/>
    </source>
</evidence>
<reference evidence="9" key="1">
    <citation type="journal article" date="2019" name="Int. J. Syst. Evol. Microbiol.">
        <title>The Global Catalogue of Microorganisms (GCM) 10K type strain sequencing project: providing services to taxonomists for standard genome sequencing and annotation.</title>
        <authorList>
            <consortium name="The Broad Institute Genomics Platform"/>
            <consortium name="The Broad Institute Genome Sequencing Center for Infectious Disease"/>
            <person name="Wu L."/>
            <person name="Ma J."/>
        </authorList>
    </citation>
    <scope>NUCLEOTIDE SEQUENCE [LARGE SCALE GENOMIC DNA]</scope>
    <source>
        <strain evidence="9">KCTC 52298</strain>
    </source>
</reference>
<dbReference type="RefSeq" id="WP_210353596.1">
    <property type="nucleotide sequence ID" value="NZ_JAEQMU010000001.1"/>
</dbReference>
<keyword evidence="3" id="KW-0732">Signal</keyword>
<feature type="domain" description="RagB/SusD" evidence="6">
    <location>
        <begin position="342"/>
        <end position="462"/>
    </location>
</feature>
<dbReference type="SUPFAM" id="SSF48452">
    <property type="entry name" value="TPR-like"/>
    <property type="match status" value="1"/>
</dbReference>
<dbReference type="Pfam" id="PF14322">
    <property type="entry name" value="SusD-like_3"/>
    <property type="match status" value="1"/>
</dbReference>
<dbReference type="InterPro" id="IPR012944">
    <property type="entry name" value="SusD_RagB_dom"/>
</dbReference>
<dbReference type="Pfam" id="PF07980">
    <property type="entry name" value="SusD_RagB"/>
    <property type="match status" value="1"/>
</dbReference>
<evidence type="ECO:0000256" key="4">
    <source>
        <dbReference type="ARBA" id="ARBA00023136"/>
    </source>
</evidence>
<evidence type="ECO:0000256" key="1">
    <source>
        <dbReference type="ARBA" id="ARBA00004442"/>
    </source>
</evidence>
<evidence type="ECO:0000313" key="9">
    <source>
        <dbReference type="Proteomes" id="UP001597440"/>
    </source>
</evidence>
<organism evidence="8 9">
    <name type="scientific">Sphingobacterium tabacisoli</name>
    <dbReference type="NCBI Taxonomy" id="2044855"/>
    <lineage>
        <taxon>Bacteria</taxon>
        <taxon>Pseudomonadati</taxon>
        <taxon>Bacteroidota</taxon>
        <taxon>Sphingobacteriia</taxon>
        <taxon>Sphingobacteriales</taxon>
        <taxon>Sphingobacteriaceae</taxon>
        <taxon>Sphingobacterium</taxon>
    </lineage>
</organism>
<feature type="domain" description="SusD-like N-terminal" evidence="7">
    <location>
        <begin position="26"/>
        <end position="236"/>
    </location>
</feature>